<protein>
    <recommendedName>
        <fullName evidence="4">ATP synthase protein I</fullName>
    </recommendedName>
</protein>
<name>A0A939HEJ1_9MICC</name>
<evidence type="ECO:0008006" key="4">
    <source>
        <dbReference type="Google" id="ProtNLM"/>
    </source>
</evidence>
<feature type="transmembrane region" description="Helical" evidence="1">
    <location>
        <begin position="89"/>
        <end position="115"/>
    </location>
</feature>
<feature type="transmembrane region" description="Helical" evidence="1">
    <location>
        <begin position="57"/>
        <end position="77"/>
    </location>
</feature>
<keyword evidence="3" id="KW-1185">Reference proteome</keyword>
<accession>A0A939HEJ1</accession>
<evidence type="ECO:0000256" key="1">
    <source>
        <dbReference type="SAM" id="Phobius"/>
    </source>
</evidence>
<dbReference type="RefSeq" id="WP_207614739.1">
    <property type="nucleotide sequence ID" value="NZ_JAFNLL010000004.1"/>
</dbReference>
<keyword evidence="1" id="KW-0472">Membrane</keyword>
<sequence>MSSSAGPGRKSGRRAVGVGGSISSLWLRLLFLSSTAAVLALAVTTAVAAFMNGGQGALSAAFGGGLVMVFFAISLLIGHFVGRSNPSGAVGLFVATYFVKVIGFAVVLFLIGAPAWLHGRWFLIGAVVSVVFWQAAEIYGFSKARLQIYNDPADSKGGGDVQS</sequence>
<feature type="transmembrane region" description="Helical" evidence="1">
    <location>
        <begin position="29"/>
        <end position="51"/>
    </location>
</feature>
<keyword evidence="1" id="KW-0812">Transmembrane</keyword>
<comment type="caution">
    <text evidence="2">The sequence shown here is derived from an EMBL/GenBank/DDBJ whole genome shotgun (WGS) entry which is preliminary data.</text>
</comment>
<keyword evidence="1" id="KW-1133">Transmembrane helix</keyword>
<feature type="transmembrane region" description="Helical" evidence="1">
    <location>
        <begin position="121"/>
        <end position="141"/>
    </location>
</feature>
<gene>
    <name evidence="2" type="ORF">J1902_02805</name>
</gene>
<organism evidence="2 3">
    <name type="scientific">Arthrobacter cavernae</name>
    <dbReference type="NCBI Taxonomy" id="2817681"/>
    <lineage>
        <taxon>Bacteria</taxon>
        <taxon>Bacillati</taxon>
        <taxon>Actinomycetota</taxon>
        <taxon>Actinomycetes</taxon>
        <taxon>Micrococcales</taxon>
        <taxon>Micrococcaceae</taxon>
        <taxon>Arthrobacter</taxon>
    </lineage>
</organism>
<evidence type="ECO:0000313" key="2">
    <source>
        <dbReference type="EMBL" id="MBO1266920.1"/>
    </source>
</evidence>
<reference evidence="2" key="1">
    <citation type="submission" date="2021-03" db="EMBL/GenBank/DDBJ databases">
        <title>A new species, PO-11, isolated from a karst cave deposit.</title>
        <authorList>
            <person name="Zhaoxiaoyong W."/>
        </authorList>
    </citation>
    <scope>NUCLEOTIDE SEQUENCE</scope>
    <source>
        <strain evidence="2">PO-11</strain>
    </source>
</reference>
<dbReference type="AlphaFoldDB" id="A0A939HEJ1"/>
<dbReference type="EMBL" id="JAFNLL010000004">
    <property type="protein sequence ID" value="MBO1266920.1"/>
    <property type="molecule type" value="Genomic_DNA"/>
</dbReference>
<evidence type="ECO:0000313" key="3">
    <source>
        <dbReference type="Proteomes" id="UP000664164"/>
    </source>
</evidence>
<dbReference type="Proteomes" id="UP000664164">
    <property type="component" value="Unassembled WGS sequence"/>
</dbReference>
<proteinExistence type="predicted"/>